<keyword evidence="2 5" id="KW-0812">Transmembrane</keyword>
<feature type="transmembrane region" description="Helical" evidence="5">
    <location>
        <begin position="83"/>
        <end position="109"/>
    </location>
</feature>
<dbReference type="Proteomes" id="UP001596523">
    <property type="component" value="Unassembled WGS sequence"/>
</dbReference>
<dbReference type="InterPro" id="IPR032808">
    <property type="entry name" value="DoxX"/>
</dbReference>
<comment type="caution">
    <text evidence="6">The sequence shown here is derived from an EMBL/GenBank/DDBJ whole genome shotgun (WGS) entry which is preliminary data.</text>
</comment>
<evidence type="ECO:0000256" key="4">
    <source>
        <dbReference type="ARBA" id="ARBA00023136"/>
    </source>
</evidence>
<feature type="transmembrane region" description="Helical" evidence="5">
    <location>
        <begin position="43"/>
        <end position="62"/>
    </location>
</feature>
<proteinExistence type="predicted"/>
<name>A0ABW2JM24_9ACTN</name>
<dbReference type="Pfam" id="PF13564">
    <property type="entry name" value="DoxX_2"/>
    <property type="match status" value="1"/>
</dbReference>
<evidence type="ECO:0000313" key="7">
    <source>
        <dbReference type="Proteomes" id="UP001596523"/>
    </source>
</evidence>
<keyword evidence="7" id="KW-1185">Reference proteome</keyword>
<feature type="transmembrane region" description="Helical" evidence="5">
    <location>
        <begin position="115"/>
        <end position="138"/>
    </location>
</feature>
<reference evidence="7" key="1">
    <citation type="journal article" date="2019" name="Int. J. Syst. Evol. Microbiol.">
        <title>The Global Catalogue of Microorganisms (GCM) 10K type strain sequencing project: providing services to taxonomists for standard genome sequencing and annotation.</title>
        <authorList>
            <consortium name="The Broad Institute Genomics Platform"/>
            <consortium name="The Broad Institute Genome Sequencing Center for Infectious Disease"/>
            <person name="Wu L."/>
            <person name="Ma J."/>
        </authorList>
    </citation>
    <scope>NUCLEOTIDE SEQUENCE [LARGE SCALE GENOMIC DNA]</scope>
    <source>
        <strain evidence="7">SYNS20</strain>
    </source>
</reference>
<evidence type="ECO:0000313" key="6">
    <source>
        <dbReference type="EMBL" id="MFC7306513.1"/>
    </source>
</evidence>
<protein>
    <submittedName>
        <fullName evidence="6">DoxX family protein</fullName>
    </submittedName>
</protein>
<organism evidence="6 7">
    <name type="scientific">Streptomyces monticola</name>
    <dbReference type="NCBI Taxonomy" id="2666263"/>
    <lineage>
        <taxon>Bacteria</taxon>
        <taxon>Bacillati</taxon>
        <taxon>Actinomycetota</taxon>
        <taxon>Actinomycetes</taxon>
        <taxon>Kitasatosporales</taxon>
        <taxon>Streptomycetaceae</taxon>
        <taxon>Streptomyces</taxon>
    </lineage>
</organism>
<dbReference type="RefSeq" id="WP_381831879.1">
    <property type="nucleotide sequence ID" value="NZ_JBHTCF010000008.1"/>
</dbReference>
<dbReference type="EMBL" id="JBHTCF010000008">
    <property type="protein sequence ID" value="MFC7306513.1"/>
    <property type="molecule type" value="Genomic_DNA"/>
</dbReference>
<comment type="subcellular location">
    <subcellularLocation>
        <location evidence="1">Membrane</location>
        <topology evidence="1">Multi-pass membrane protein</topology>
    </subcellularLocation>
</comment>
<evidence type="ECO:0000256" key="2">
    <source>
        <dbReference type="ARBA" id="ARBA00022692"/>
    </source>
</evidence>
<evidence type="ECO:0000256" key="5">
    <source>
        <dbReference type="SAM" id="Phobius"/>
    </source>
</evidence>
<gene>
    <name evidence="6" type="ORF">ACFQVC_20085</name>
</gene>
<keyword evidence="3 5" id="KW-1133">Transmembrane helix</keyword>
<keyword evidence="4 5" id="KW-0472">Membrane</keyword>
<accession>A0ABW2JM24</accession>
<sequence>MSEAIFATAAAPSTTTASAADRVDAGAPVRGRGVTIGLRVLRVLFALFYGWAGVPKVIGDAASRQGFREMGFADWSMHVIGGLEVLGAIALLIPLLSGISALAFSALMVGASLSVLTTMGGAAALMPLLLIVPLAGIARAQRRETAKFVKLLRQAVRRA</sequence>
<evidence type="ECO:0000256" key="1">
    <source>
        <dbReference type="ARBA" id="ARBA00004141"/>
    </source>
</evidence>
<evidence type="ECO:0000256" key="3">
    <source>
        <dbReference type="ARBA" id="ARBA00022989"/>
    </source>
</evidence>